<evidence type="ECO:0000256" key="3">
    <source>
        <dbReference type="ARBA" id="ARBA00023163"/>
    </source>
</evidence>
<dbReference type="Proteomes" id="UP001139505">
    <property type="component" value="Unassembled WGS sequence"/>
</dbReference>
<organism evidence="7 9">
    <name type="scientific">Mycobacterium montefiorense</name>
    <dbReference type="NCBI Taxonomy" id="154654"/>
    <lineage>
        <taxon>Bacteria</taxon>
        <taxon>Bacillati</taxon>
        <taxon>Actinomycetota</taxon>
        <taxon>Actinomycetes</taxon>
        <taxon>Mycobacteriales</taxon>
        <taxon>Mycobacteriaceae</taxon>
        <taxon>Mycobacterium</taxon>
        <taxon>Mycobacterium simiae complex</taxon>
    </lineage>
</organism>
<dbReference type="CDD" id="cd00093">
    <property type="entry name" value="HTH_XRE"/>
    <property type="match status" value="1"/>
</dbReference>
<dbReference type="InterPro" id="IPR009057">
    <property type="entry name" value="Homeodomain-like_sf"/>
</dbReference>
<name>A0AA37PPI3_9MYCO</name>
<dbReference type="InterPro" id="IPR001387">
    <property type="entry name" value="Cro/C1-type_HTH"/>
</dbReference>
<dbReference type="InterPro" id="IPR050109">
    <property type="entry name" value="HTH-type_TetR-like_transc_reg"/>
</dbReference>
<evidence type="ECO:0000313" key="8">
    <source>
        <dbReference type="Proteomes" id="UP000245060"/>
    </source>
</evidence>
<reference evidence="6" key="1">
    <citation type="journal article" date="2018" name="Genome Announc.">
        <title>Draft Genome Sequence of Mycobacterium montefiorense Isolated from Japanese Black Salamander (Hynobius nigrescens).</title>
        <authorList>
            <person name="Fukano H."/>
            <person name="Yoshida M."/>
            <person name="Shimizu A."/>
            <person name="Iwao H."/>
            <person name="Katayama Y."/>
            <person name="Omatsu T."/>
            <person name="Mizutani T."/>
            <person name="Kurata O."/>
            <person name="Wada S."/>
            <person name="Hoshino Y."/>
        </authorList>
    </citation>
    <scope>NUCLEOTIDE SEQUENCE</scope>
    <source>
        <strain evidence="6">BS</strain>
    </source>
</reference>
<evidence type="ECO:0000313" key="9">
    <source>
        <dbReference type="Proteomes" id="UP001139505"/>
    </source>
</evidence>
<dbReference type="Proteomes" id="UP000245060">
    <property type="component" value="Unassembled WGS sequence"/>
</dbReference>
<dbReference type="Pfam" id="PF00440">
    <property type="entry name" value="TetR_N"/>
    <property type="match status" value="1"/>
</dbReference>
<reference evidence="7" key="3">
    <citation type="journal article" date="2022" name="Microbiol. Resour. Announc.">
        <title>Draft Genome Sequences of Eight Mycobacterium montefiorense Strains Isolated from Salamanders in Captivity.</title>
        <authorList>
            <person name="Komine T."/>
            <person name="Ihara H."/>
            <person name="Fukano H."/>
            <person name="Hoshino Y."/>
            <person name="Kurata O."/>
            <person name="Wada S."/>
        </authorList>
    </citation>
    <scope>NUCLEOTIDE SEQUENCE</scope>
    <source>
        <strain evidence="7">NJB18185</strain>
    </source>
</reference>
<dbReference type="InterPro" id="IPR001647">
    <property type="entry name" value="HTH_TetR"/>
</dbReference>
<dbReference type="PROSITE" id="PS50977">
    <property type="entry name" value="HTH_TETR_2"/>
    <property type="match status" value="1"/>
</dbReference>
<evidence type="ECO:0000256" key="1">
    <source>
        <dbReference type="ARBA" id="ARBA00023015"/>
    </source>
</evidence>
<keyword evidence="3" id="KW-0804">Transcription</keyword>
<reference evidence="7" key="4">
    <citation type="submission" date="2022-04" db="EMBL/GenBank/DDBJ databases">
        <authorList>
            <person name="Komine T."/>
            <person name="Fukano H."/>
            <person name="Wada S."/>
        </authorList>
    </citation>
    <scope>NUCLEOTIDE SEQUENCE</scope>
    <source>
        <strain evidence="7">NJB18185</strain>
    </source>
</reference>
<dbReference type="SUPFAM" id="SSF46689">
    <property type="entry name" value="Homeodomain-like"/>
    <property type="match status" value="1"/>
</dbReference>
<evidence type="ECO:0000256" key="2">
    <source>
        <dbReference type="ARBA" id="ARBA00023125"/>
    </source>
</evidence>
<keyword evidence="1" id="KW-0805">Transcription regulation</keyword>
<keyword evidence="8" id="KW-1185">Reference proteome</keyword>
<dbReference type="SUPFAM" id="SSF48498">
    <property type="entry name" value="Tetracyclin repressor-like, C-terminal domain"/>
    <property type="match status" value="1"/>
</dbReference>
<dbReference type="EMBL" id="BQYH01000027">
    <property type="protein sequence ID" value="GKU73804.1"/>
    <property type="molecule type" value="Genomic_DNA"/>
</dbReference>
<dbReference type="GO" id="GO:0003700">
    <property type="term" value="F:DNA-binding transcription factor activity"/>
    <property type="evidence" value="ECO:0007669"/>
    <property type="project" value="TreeGrafter"/>
</dbReference>
<dbReference type="AlphaFoldDB" id="A0AA37PPI3"/>
<dbReference type="Pfam" id="PF19344">
    <property type="entry name" value="TetR_C_32"/>
    <property type="match status" value="1"/>
</dbReference>
<evidence type="ECO:0000313" key="6">
    <source>
        <dbReference type="EMBL" id="GBG40552.1"/>
    </source>
</evidence>
<feature type="DNA-binding region" description="H-T-H motif" evidence="4">
    <location>
        <begin position="159"/>
        <end position="178"/>
    </location>
</feature>
<sequence>MAPIKKLNATNFIRRSPIRRCASASGSAPANDSAKDVRVRCASDGVVGCGRGAAGSDTSVLGEALCTTTPSCIAWANSCYDTTARRPRRWRPSAKQTPSVVVSGTSSEWESSTVTEQIPAVIVKTDGRKRRWHQHKVERRNELVDGTIEAIRRHGRYLSMDEIAAEIGVSKTVLYRYFVDKNDLTTAVMRRIAQTTLIPNMAAALSSNLDGIDLTRAVIRVYVDTVANEPEPYRFVMANSSASKSKVIADSERIIARMIAVMLRRRMEQAGMDTGGAEPWSYLIVGGVQLATHSWMSNPRMSRDELIDYLTMLSWNALCGIVEVGGSLEKFREEPHPSPIVPPRES</sequence>
<dbReference type="InterPro" id="IPR045823">
    <property type="entry name" value="TetR_C_32"/>
</dbReference>
<dbReference type="PANTHER" id="PTHR30055:SF160">
    <property type="entry name" value="TRANSCRIPTIONAL REGULATORY PROTEIN (PROBABLY ASNC-FAMILY)-RELATED"/>
    <property type="match status" value="1"/>
</dbReference>
<accession>A0AA37PPI3</accession>
<dbReference type="InterPro" id="IPR036271">
    <property type="entry name" value="Tet_transcr_reg_TetR-rel_C_sf"/>
</dbReference>
<protein>
    <recommendedName>
        <fullName evidence="5">HTH tetR-type domain-containing protein</fullName>
    </recommendedName>
</protein>
<proteinExistence type="predicted"/>
<dbReference type="FunFam" id="1.10.357.10:FF:000017">
    <property type="entry name" value="TetR family transcriptional regulator"/>
    <property type="match status" value="1"/>
</dbReference>
<dbReference type="EMBL" id="BFCH01000036">
    <property type="protein sequence ID" value="GBG40552.1"/>
    <property type="molecule type" value="Genomic_DNA"/>
</dbReference>
<keyword evidence="2 4" id="KW-0238">DNA-binding</keyword>
<comment type="caution">
    <text evidence="7">The sequence shown here is derived from an EMBL/GenBank/DDBJ whole genome shotgun (WGS) entry which is preliminary data.</text>
</comment>
<feature type="domain" description="HTH tetR-type" evidence="5">
    <location>
        <begin position="137"/>
        <end position="196"/>
    </location>
</feature>
<evidence type="ECO:0000256" key="4">
    <source>
        <dbReference type="PROSITE-ProRule" id="PRU00335"/>
    </source>
</evidence>
<reference evidence="8" key="2">
    <citation type="submission" date="2018-04" db="EMBL/GenBank/DDBJ databases">
        <title>Draft genome sequence of Mycobacterium montefiorense isolated from Japanese black salamander.</title>
        <authorList>
            <person name="Fukano H."/>
            <person name="Yoshida M."/>
            <person name="Shimizu A."/>
            <person name="Iwao H."/>
            <person name="Kurata O."/>
            <person name="Katayama Y."/>
            <person name="Omatsu T."/>
            <person name="Mizutani T."/>
            <person name="Wada S."/>
            <person name="Hoshino Y."/>
        </authorList>
    </citation>
    <scope>NUCLEOTIDE SEQUENCE [LARGE SCALE GENOMIC DNA]</scope>
    <source>
        <strain evidence="8">BS</strain>
    </source>
</reference>
<evidence type="ECO:0000259" key="5">
    <source>
        <dbReference type="PROSITE" id="PS50977"/>
    </source>
</evidence>
<dbReference type="GO" id="GO:0000976">
    <property type="term" value="F:transcription cis-regulatory region binding"/>
    <property type="evidence" value="ECO:0007669"/>
    <property type="project" value="TreeGrafter"/>
</dbReference>
<dbReference type="Gene3D" id="1.10.357.10">
    <property type="entry name" value="Tetracycline Repressor, domain 2"/>
    <property type="match status" value="1"/>
</dbReference>
<evidence type="ECO:0000313" key="7">
    <source>
        <dbReference type="EMBL" id="GKU73804.1"/>
    </source>
</evidence>
<dbReference type="PANTHER" id="PTHR30055">
    <property type="entry name" value="HTH-TYPE TRANSCRIPTIONAL REGULATOR RUTR"/>
    <property type="match status" value="1"/>
</dbReference>
<gene>
    <name evidence="6" type="ORF">MmonteBS_49240</name>
    <name evidence="7" type="ORF">NJB18185_35750</name>
</gene>